<organism evidence="3">
    <name type="scientific">Arabidopsis lyrata subsp. lyrata</name>
    <name type="common">Lyre-leaved rock-cress</name>
    <dbReference type="NCBI Taxonomy" id="81972"/>
    <lineage>
        <taxon>Eukaryota</taxon>
        <taxon>Viridiplantae</taxon>
        <taxon>Streptophyta</taxon>
        <taxon>Embryophyta</taxon>
        <taxon>Tracheophyta</taxon>
        <taxon>Spermatophyta</taxon>
        <taxon>Magnoliopsida</taxon>
        <taxon>eudicotyledons</taxon>
        <taxon>Gunneridae</taxon>
        <taxon>Pentapetalae</taxon>
        <taxon>rosids</taxon>
        <taxon>malvids</taxon>
        <taxon>Brassicales</taxon>
        <taxon>Brassicaceae</taxon>
        <taxon>Camelineae</taxon>
        <taxon>Arabidopsis</taxon>
    </lineage>
</organism>
<evidence type="ECO:0000256" key="1">
    <source>
        <dbReference type="SAM" id="MobiDB-lite"/>
    </source>
</evidence>
<name>D7LBI0_ARALL</name>
<accession>D7LBI0</accession>
<evidence type="ECO:0000313" key="2">
    <source>
        <dbReference type="EMBL" id="EFH56966.1"/>
    </source>
</evidence>
<reference evidence="3" key="1">
    <citation type="journal article" date="2011" name="Nat. Genet.">
        <title>The Arabidopsis lyrata genome sequence and the basis of rapid genome size change.</title>
        <authorList>
            <person name="Hu T.T."/>
            <person name="Pattyn P."/>
            <person name="Bakker E.G."/>
            <person name="Cao J."/>
            <person name="Cheng J.-F."/>
            <person name="Clark R.M."/>
            <person name="Fahlgren N."/>
            <person name="Fawcett J.A."/>
            <person name="Grimwood J."/>
            <person name="Gundlach H."/>
            <person name="Haberer G."/>
            <person name="Hollister J.D."/>
            <person name="Ossowski S."/>
            <person name="Ottilar R.P."/>
            <person name="Salamov A.A."/>
            <person name="Schneeberger K."/>
            <person name="Spannagl M."/>
            <person name="Wang X."/>
            <person name="Yang L."/>
            <person name="Nasrallah M.E."/>
            <person name="Bergelson J."/>
            <person name="Carrington J.C."/>
            <person name="Gaut B.S."/>
            <person name="Schmutz J."/>
            <person name="Mayer K.F.X."/>
            <person name="Van de Peer Y."/>
            <person name="Grigoriev I.V."/>
            <person name="Nordborg M."/>
            <person name="Weigel D."/>
            <person name="Guo Y.-L."/>
        </authorList>
    </citation>
    <scope>NUCLEOTIDE SEQUENCE [LARGE SCALE GENOMIC DNA]</scope>
    <source>
        <strain evidence="3">cv. MN47</strain>
    </source>
</reference>
<gene>
    <name evidence="2" type="ORF">ARALYDRAFT_344197</name>
</gene>
<keyword evidence="3" id="KW-1185">Reference proteome</keyword>
<evidence type="ECO:0000313" key="3">
    <source>
        <dbReference type="Proteomes" id="UP000008694"/>
    </source>
</evidence>
<proteinExistence type="predicted"/>
<dbReference type="Gramene" id="fgenesh1_pg.C_scaffold_4000539">
    <property type="protein sequence ID" value="fgenesh1_pg.C_scaffold_4000539"/>
    <property type="gene ID" value="fgenesh1_pg.C_scaffold_4000539"/>
</dbReference>
<dbReference type="Proteomes" id="UP000008694">
    <property type="component" value="Unassembled WGS sequence"/>
</dbReference>
<protein>
    <submittedName>
        <fullName evidence="2">Uncharacterized protein</fullName>
    </submittedName>
</protein>
<feature type="compositionally biased region" description="Basic and acidic residues" evidence="1">
    <location>
        <begin position="1"/>
        <end position="10"/>
    </location>
</feature>
<dbReference type="EMBL" id="GL348716">
    <property type="protein sequence ID" value="EFH56966.1"/>
    <property type="molecule type" value="Genomic_DNA"/>
</dbReference>
<feature type="region of interest" description="Disordered" evidence="1">
    <location>
        <begin position="1"/>
        <end position="21"/>
    </location>
</feature>
<dbReference type="HOGENOM" id="CLU_1211228_0_0_1"/>
<dbReference type="AlphaFoldDB" id="D7LBI0"/>
<sequence length="229" mass="26769">MRDIEFYKEGSEEEGTQEAREKRRIKRRIMRGRNITVKVYCHHSSKFRPIGGVLEYVDGTVEKFKVDSITIFQDVVLKMLEKRVKNLGKMWYKLPFEDVSDRKPLWEDVDANKKKLVVEEAAKKVLSDLEKKRNQLFSRIWLKKKTVKIIEEDIQVFNNQNYEEQIPDEDDVYPATDDESGDEEAQAQMMVKNGELDGGRRTSLVLDVKVKAADGKSIVLWRILLLSGW</sequence>